<evidence type="ECO:0000256" key="1">
    <source>
        <dbReference type="ARBA" id="ARBA00043985"/>
    </source>
</evidence>
<comment type="caution">
    <text evidence="2">The sequence shown here is derived from an EMBL/GenBank/DDBJ whole genome shotgun (WGS) entry which is preliminary data.</text>
</comment>
<accession>A0A1G2D6J2</accession>
<dbReference type="AlphaFoldDB" id="A0A1G2D6J2"/>
<evidence type="ECO:0008006" key="4">
    <source>
        <dbReference type="Google" id="ProtNLM"/>
    </source>
</evidence>
<sequence length="259" mass="27523">MVWVVPSSCAGHIGRPAHNPTISKKETGMAGIFGKIRTLVLGNVNDILDAAIDLNSTAAIKQHIRDLEEARDSLGGEVAVASGRVASLAQQIATFKAKMETTTGNIQLIMGDGDESNDNLAEPLMASLIGLEKQMADRVTEQKTAADTEAALKQAHGRVAEKHREMLERVRALEQMERSTRAKEKAAGALKSAGRLANMDAGASVDNVEQRMRDNSAVADAKLKQALGDLGDSVDVSVVAVEAKMRIAAMRQKMGVAKG</sequence>
<reference evidence="2 3" key="1">
    <citation type="journal article" date="2016" name="Nat. Commun.">
        <title>Thousands of microbial genomes shed light on interconnected biogeochemical processes in an aquifer system.</title>
        <authorList>
            <person name="Anantharaman K."/>
            <person name="Brown C.T."/>
            <person name="Hug L.A."/>
            <person name="Sharon I."/>
            <person name="Castelle C.J."/>
            <person name="Probst A.J."/>
            <person name="Thomas B.C."/>
            <person name="Singh A."/>
            <person name="Wilkins M.J."/>
            <person name="Karaoz U."/>
            <person name="Brodie E.L."/>
            <person name="Williams K.H."/>
            <person name="Hubbard S.S."/>
            <person name="Banfield J.F."/>
        </authorList>
    </citation>
    <scope>NUCLEOTIDE SEQUENCE [LARGE SCALE GENOMIC DNA]</scope>
</reference>
<evidence type="ECO:0000313" key="3">
    <source>
        <dbReference type="Proteomes" id="UP000178099"/>
    </source>
</evidence>
<evidence type="ECO:0000313" key="2">
    <source>
        <dbReference type="EMBL" id="OGZ09246.1"/>
    </source>
</evidence>
<proteinExistence type="inferred from homology"/>
<dbReference type="EMBL" id="MHLN01000053">
    <property type="protein sequence ID" value="OGZ09246.1"/>
    <property type="molecule type" value="Genomic_DNA"/>
</dbReference>
<protein>
    <recommendedName>
        <fullName evidence="4">Phage shock protein A</fullName>
    </recommendedName>
</protein>
<organism evidence="2 3">
    <name type="scientific">Candidatus Lloydbacteria bacterium RIFCSPHIGHO2_02_FULL_51_22</name>
    <dbReference type="NCBI Taxonomy" id="1798663"/>
    <lineage>
        <taxon>Bacteria</taxon>
        <taxon>Candidatus Lloydiibacteriota</taxon>
    </lineage>
</organism>
<dbReference type="Pfam" id="PF04012">
    <property type="entry name" value="PspA_IM30"/>
    <property type="match status" value="1"/>
</dbReference>
<dbReference type="Proteomes" id="UP000178099">
    <property type="component" value="Unassembled WGS sequence"/>
</dbReference>
<gene>
    <name evidence="2" type="ORF">A3D67_01220</name>
</gene>
<comment type="similarity">
    <text evidence="1">Belongs to the PspA/Vipp/IM30 family.</text>
</comment>
<dbReference type="InterPro" id="IPR007157">
    <property type="entry name" value="PspA_VIPP1"/>
</dbReference>
<name>A0A1G2D6J2_9BACT</name>